<feature type="region of interest" description="Disordered" evidence="1">
    <location>
        <begin position="79"/>
        <end position="146"/>
    </location>
</feature>
<feature type="compositionally biased region" description="Basic and acidic residues" evidence="1">
    <location>
        <begin position="82"/>
        <end position="93"/>
    </location>
</feature>
<feature type="region of interest" description="Disordered" evidence="1">
    <location>
        <begin position="344"/>
        <end position="388"/>
    </location>
</feature>
<keyword evidence="3" id="KW-1185">Reference proteome</keyword>
<evidence type="ECO:0000256" key="1">
    <source>
        <dbReference type="SAM" id="MobiDB-lite"/>
    </source>
</evidence>
<evidence type="ECO:0000313" key="3">
    <source>
        <dbReference type="Proteomes" id="UP000503462"/>
    </source>
</evidence>
<feature type="compositionally biased region" description="Polar residues" evidence="1">
    <location>
        <begin position="347"/>
        <end position="356"/>
    </location>
</feature>
<name>A0A6H0XUS5_9PEZI</name>
<organism evidence="2 3">
    <name type="scientific">Peltaster fructicola</name>
    <dbReference type="NCBI Taxonomy" id="286661"/>
    <lineage>
        <taxon>Eukaryota</taxon>
        <taxon>Fungi</taxon>
        <taxon>Dikarya</taxon>
        <taxon>Ascomycota</taxon>
        <taxon>Pezizomycotina</taxon>
        <taxon>Dothideomycetes</taxon>
        <taxon>Dothideomycetes incertae sedis</taxon>
        <taxon>Peltaster</taxon>
    </lineage>
</organism>
<gene>
    <name evidence="2" type="ORF">AMS68_003896</name>
</gene>
<dbReference type="AlphaFoldDB" id="A0A6H0XUS5"/>
<sequence>MASLQEHKRHKHSYEASSYVDYERPPSKRRKEHSIKLPPHVWDGLSEVRLTRRALQEIDRRTKEKASVVAKDAAPRRYQHLLRSDTRRLDKCAKQGGPDLSRLRGYADRPTKQTMSGRSSRTSKRDRVSGLRASSSSKKPSTTGPYNAEFEQILIDNGVYPDGYELTEGGQPPEPHNLDELRRRLAQARRSLSPSRFSNEKFQDFRGRRPAAPNYFLEVKGPSGRGDVLQRQATYAGAIGARAMHHLQNYGTEPSYDGNAYSTTATYFAGQGILRLYATHPRKSAGGSIEYHTTVVDTYVLVHTSDAFRQGVAAFRNARDLSKEHRDRFINEANAVARTLPADALSSRMSQSTTDRSVVAGESPGSETSMDELALDHEKRSKRPRQQI</sequence>
<dbReference type="Proteomes" id="UP000503462">
    <property type="component" value="Chromosome 3"/>
</dbReference>
<protein>
    <submittedName>
        <fullName evidence="2">Uncharacterized protein</fullName>
    </submittedName>
</protein>
<reference evidence="2 3" key="1">
    <citation type="journal article" date="2016" name="Sci. Rep.">
        <title>Peltaster fructicola genome reveals evolution from an invasive phytopathogen to an ectophytic parasite.</title>
        <authorList>
            <person name="Xu C."/>
            <person name="Chen H."/>
            <person name="Gleason M.L."/>
            <person name="Xu J.R."/>
            <person name="Liu H."/>
            <person name="Zhang R."/>
            <person name="Sun G."/>
        </authorList>
    </citation>
    <scope>NUCLEOTIDE SEQUENCE [LARGE SCALE GENOMIC DNA]</scope>
    <source>
        <strain evidence="2 3">LNHT1506</strain>
    </source>
</reference>
<feature type="compositionally biased region" description="Basic and acidic residues" evidence="1">
    <location>
        <begin position="101"/>
        <end position="111"/>
    </location>
</feature>
<dbReference type="OrthoDB" id="5336565at2759"/>
<accession>A0A6H0XUS5</accession>
<feature type="compositionally biased region" description="Low complexity" evidence="1">
    <location>
        <begin position="134"/>
        <end position="145"/>
    </location>
</feature>
<feature type="region of interest" description="Disordered" evidence="1">
    <location>
        <begin position="1"/>
        <end position="38"/>
    </location>
</feature>
<evidence type="ECO:0000313" key="2">
    <source>
        <dbReference type="EMBL" id="QIW98378.1"/>
    </source>
</evidence>
<proteinExistence type="predicted"/>
<dbReference type="EMBL" id="CP051141">
    <property type="protein sequence ID" value="QIW98378.1"/>
    <property type="molecule type" value="Genomic_DNA"/>
</dbReference>